<sequence>MKLPALLTALVISTTVSAADKAPLTLKVYNASESSFHVNSTLIYGDTEAAVIDAGFTKADGLRIAANVLDSGKKLTTIFISQADPDYYFGAEVLKQLFPEANVIAAPSVVKVLEKKKAGKVSFWGPKMGANAPTHPVTPTAYKETSFSVDGYPIEIKGTEGPLAHRPYLWVPSLKAVVGNVAVFGDLHVWTADTQTDVQQAAWLDQLTEMQARNPKIVVPGHMQAETPTDVTAIHYTADYLQRFAKEKRNSKDSAALIQEMTTHYPDAKLKVALDIGAKVHKGEMAW</sequence>
<dbReference type="CDD" id="cd07739">
    <property type="entry name" value="metallo-hydrolase-like_MBL-fold"/>
    <property type="match status" value="1"/>
</dbReference>
<dbReference type="KEGG" id="ncu:F0U83_07340"/>
<evidence type="ECO:0000259" key="2">
    <source>
        <dbReference type="SMART" id="SM00849"/>
    </source>
</evidence>
<dbReference type="SUPFAM" id="SSF56281">
    <property type="entry name" value="Metallo-hydrolase/oxidoreductase"/>
    <property type="match status" value="1"/>
</dbReference>
<protein>
    <submittedName>
        <fullName evidence="3">MBL fold metallo-hydrolase</fullName>
    </submittedName>
</protein>
<dbReference type="GO" id="GO:0016787">
    <property type="term" value="F:hydrolase activity"/>
    <property type="evidence" value="ECO:0007669"/>
    <property type="project" value="UniProtKB-KW"/>
</dbReference>
<name>A0A5P1RB84_9GAMM</name>
<keyword evidence="3" id="KW-0378">Hydrolase</keyword>
<dbReference type="SMART" id="SM00849">
    <property type="entry name" value="Lactamase_B"/>
    <property type="match status" value="1"/>
</dbReference>
<reference evidence="3 4" key="1">
    <citation type="journal article" date="2019" name="Biochem. Eng. J.">
        <title>Metabolic engineering of the marine bacteria Neptunomonas concharum for the production of acetoin and meso-2,3-butanediol from acetate.</title>
        <authorList>
            <person name="Li W."/>
            <person name="Pu N."/>
            <person name="Liu C.-X."/>
            <person name="Yuan Q.-P."/>
            <person name="Li Z.-J."/>
        </authorList>
    </citation>
    <scope>NUCLEOTIDE SEQUENCE [LARGE SCALE GENOMIC DNA]</scope>
    <source>
        <strain evidence="3 4">JCM17730</strain>
    </source>
</reference>
<feature type="signal peptide" evidence="1">
    <location>
        <begin position="1"/>
        <end position="18"/>
    </location>
</feature>
<dbReference type="InterPro" id="IPR036866">
    <property type="entry name" value="RibonucZ/Hydroxyglut_hydro"/>
</dbReference>
<keyword evidence="4" id="KW-1185">Reference proteome</keyword>
<feature type="domain" description="Metallo-beta-lactamase" evidence="2">
    <location>
        <begin position="37"/>
        <end position="222"/>
    </location>
</feature>
<dbReference type="RefSeq" id="WP_138988345.1">
    <property type="nucleotide sequence ID" value="NZ_CP043869.1"/>
</dbReference>
<dbReference type="Gene3D" id="3.60.15.10">
    <property type="entry name" value="Ribonuclease Z/Hydroxyacylglutathione hydrolase-like"/>
    <property type="match status" value="1"/>
</dbReference>
<proteinExistence type="predicted"/>
<dbReference type="PANTHER" id="PTHR42951:SF14">
    <property type="entry name" value="METALLO-BETA-LACTAMASE SUPERFAMILY PROTEIN"/>
    <property type="match status" value="1"/>
</dbReference>
<organism evidence="3 4">
    <name type="scientific">Neptunomonas concharum</name>
    <dbReference type="NCBI Taxonomy" id="1031538"/>
    <lineage>
        <taxon>Bacteria</taxon>
        <taxon>Pseudomonadati</taxon>
        <taxon>Pseudomonadota</taxon>
        <taxon>Gammaproteobacteria</taxon>
        <taxon>Oceanospirillales</taxon>
        <taxon>Oceanospirillaceae</taxon>
        <taxon>Neptunomonas</taxon>
    </lineage>
</organism>
<dbReference type="EMBL" id="CP043869">
    <property type="protein sequence ID" value="QEQ96535.1"/>
    <property type="molecule type" value="Genomic_DNA"/>
</dbReference>
<accession>A0A5P1RB84</accession>
<gene>
    <name evidence="3" type="ORF">F0U83_07340</name>
</gene>
<evidence type="ECO:0000256" key="1">
    <source>
        <dbReference type="SAM" id="SignalP"/>
    </source>
</evidence>
<dbReference type="OrthoDB" id="8441428at2"/>
<dbReference type="InterPro" id="IPR001279">
    <property type="entry name" value="Metallo-B-lactamas"/>
</dbReference>
<dbReference type="InterPro" id="IPR050855">
    <property type="entry name" value="NDM-1-like"/>
</dbReference>
<evidence type="ECO:0000313" key="4">
    <source>
        <dbReference type="Proteomes" id="UP000324760"/>
    </source>
</evidence>
<dbReference type="Proteomes" id="UP000324760">
    <property type="component" value="Chromosome"/>
</dbReference>
<keyword evidence="1" id="KW-0732">Signal</keyword>
<dbReference type="PANTHER" id="PTHR42951">
    <property type="entry name" value="METALLO-BETA-LACTAMASE DOMAIN-CONTAINING"/>
    <property type="match status" value="1"/>
</dbReference>
<evidence type="ECO:0000313" key="3">
    <source>
        <dbReference type="EMBL" id="QEQ96535.1"/>
    </source>
</evidence>
<feature type="chain" id="PRO_5024811461" evidence="1">
    <location>
        <begin position="19"/>
        <end position="287"/>
    </location>
</feature>
<dbReference type="AlphaFoldDB" id="A0A5P1RB84"/>
<dbReference type="Pfam" id="PF00753">
    <property type="entry name" value="Lactamase_B"/>
    <property type="match status" value="1"/>
</dbReference>